<dbReference type="InterPro" id="IPR013320">
    <property type="entry name" value="ConA-like_dom_sf"/>
</dbReference>
<accession>A0A3A8JV28</accession>
<dbReference type="SUPFAM" id="SSF49899">
    <property type="entry name" value="Concanavalin A-like lectins/glucanases"/>
    <property type="match status" value="1"/>
</dbReference>
<keyword evidence="1" id="KW-0732">Signal</keyword>
<dbReference type="OrthoDB" id="5380208at2"/>
<keyword evidence="3" id="KW-1185">Reference proteome</keyword>
<feature type="chain" id="PRO_5017362463" description="Polysaccharide lyase" evidence="1">
    <location>
        <begin position="24"/>
        <end position="255"/>
    </location>
</feature>
<organism evidence="2 3">
    <name type="scientific">Corallococcus carmarthensis</name>
    <dbReference type="NCBI Taxonomy" id="2316728"/>
    <lineage>
        <taxon>Bacteria</taxon>
        <taxon>Pseudomonadati</taxon>
        <taxon>Myxococcota</taxon>
        <taxon>Myxococcia</taxon>
        <taxon>Myxococcales</taxon>
        <taxon>Cystobacterineae</taxon>
        <taxon>Myxococcaceae</taxon>
        <taxon>Corallococcus</taxon>
    </lineage>
</organism>
<dbReference type="RefSeq" id="WP_120605559.1">
    <property type="nucleotide sequence ID" value="NZ_RAWE01000123.1"/>
</dbReference>
<name>A0A3A8JV28_9BACT</name>
<evidence type="ECO:0000313" key="2">
    <source>
        <dbReference type="EMBL" id="RKG99055.1"/>
    </source>
</evidence>
<evidence type="ECO:0008006" key="4">
    <source>
        <dbReference type="Google" id="ProtNLM"/>
    </source>
</evidence>
<gene>
    <name evidence="2" type="ORF">D7X32_27595</name>
</gene>
<protein>
    <recommendedName>
        <fullName evidence="4">Polysaccharide lyase</fullName>
    </recommendedName>
</protein>
<dbReference type="Proteomes" id="UP000268313">
    <property type="component" value="Unassembled WGS sequence"/>
</dbReference>
<dbReference type="Pfam" id="PF14099">
    <property type="entry name" value="Polysacc_lyase"/>
    <property type="match status" value="1"/>
</dbReference>
<feature type="signal peptide" evidence="1">
    <location>
        <begin position="1"/>
        <end position="23"/>
    </location>
</feature>
<sequence length="255" mass="28786">MQAKHFAVAAGVSLFAFGLVAEAAEIFRNTGTTTGWNSINREHNGSVNEVTNLTYEGPTAIKVTQIYDPNYTGRYHSEVVKNNVYRRGDTGFYGFAFRLQQDWQFQPQSYNIAQFIADFSNTGCDDYMPSTMVWLSGNQLYTRVKQGTVCAQKTVTFPSLATVSAGEWHKVIMQVKWASDSTGYIKLWFDGVKVLEQYNLATTVADDRYFQFRVGLYANGWYDNGYMQGSQPNRSIWFDEIAAGTTFADADPAQW</sequence>
<comment type="caution">
    <text evidence="2">The sequence shown here is derived from an EMBL/GenBank/DDBJ whole genome shotgun (WGS) entry which is preliminary data.</text>
</comment>
<proteinExistence type="predicted"/>
<dbReference type="AlphaFoldDB" id="A0A3A8JV28"/>
<evidence type="ECO:0000256" key="1">
    <source>
        <dbReference type="SAM" id="SignalP"/>
    </source>
</evidence>
<reference evidence="3" key="1">
    <citation type="submission" date="2018-09" db="EMBL/GenBank/DDBJ databases">
        <authorList>
            <person name="Livingstone P.G."/>
            <person name="Whitworth D.E."/>
        </authorList>
    </citation>
    <scope>NUCLEOTIDE SEQUENCE [LARGE SCALE GENOMIC DNA]</scope>
    <source>
        <strain evidence="3">CA043D</strain>
    </source>
</reference>
<evidence type="ECO:0000313" key="3">
    <source>
        <dbReference type="Proteomes" id="UP000268313"/>
    </source>
</evidence>
<dbReference type="Gene3D" id="2.60.120.200">
    <property type="match status" value="1"/>
</dbReference>
<dbReference type="InterPro" id="IPR025975">
    <property type="entry name" value="Polysacc_lyase"/>
</dbReference>
<dbReference type="EMBL" id="RAWE01000123">
    <property type="protein sequence ID" value="RKG99055.1"/>
    <property type="molecule type" value="Genomic_DNA"/>
</dbReference>